<dbReference type="Pfam" id="PF13385">
    <property type="entry name" value="Laminin_G_3"/>
    <property type="match status" value="3"/>
</dbReference>
<dbReference type="SMART" id="SM00560">
    <property type="entry name" value="LamGL"/>
    <property type="match status" value="2"/>
</dbReference>
<name>A0A0G1KFR3_9BACT</name>
<dbReference type="PANTHER" id="PTHR42535">
    <property type="entry name" value="OOKINETE PROTEIN, PUTATIVE-RELATED"/>
    <property type="match status" value="1"/>
</dbReference>
<keyword evidence="1" id="KW-0732">Signal</keyword>
<reference evidence="4 5" key="1">
    <citation type="journal article" date="2015" name="Nature">
        <title>rRNA introns, odd ribosomes, and small enigmatic genomes across a large radiation of phyla.</title>
        <authorList>
            <person name="Brown C.T."/>
            <person name="Hug L.A."/>
            <person name="Thomas B.C."/>
            <person name="Sharon I."/>
            <person name="Castelle C.J."/>
            <person name="Singh A."/>
            <person name="Wilkins M.J."/>
            <person name="Williams K.H."/>
            <person name="Banfield J.F."/>
        </authorList>
    </citation>
    <scope>NUCLEOTIDE SEQUENCE [LARGE SCALE GENOMIC DNA]</scope>
</reference>
<dbReference type="EMBL" id="LCJR01000007">
    <property type="protein sequence ID" value="KKT82393.1"/>
    <property type="molecule type" value="Genomic_DNA"/>
</dbReference>
<dbReference type="InterPro" id="IPR013320">
    <property type="entry name" value="ConA-like_dom_sf"/>
</dbReference>
<dbReference type="PATRIC" id="fig|1619025.3.peg.302"/>
<evidence type="ECO:0000259" key="3">
    <source>
        <dbReference type="SMART" id="SM00560"/>
    </source>
</evidence>
<evidence type="ECO:0000313" key="4">
    <source>
        <dbReference type="EMBL" id="KKT82393.1"/>
    </source>
</evidence>
<feature type="domain" description="LamG-like jellyroll fold" evidence="3">
    <location>
        <begin position="128"/>
        <end position="265"/>
    </location>
</feature>
<protein>
    <recommendedName>
        <fullName evidence="3">LamG-like jellyroll fold domain-containing protein</fullName>
    </recommendedName>
</protein>
<accession>A0A0G1KFR3</accession>
<dbReference type="SUPFAM" id="SSF49899">
    <property type="entry name" value="Concanavalin A-like lectins/glucanases"/>
    <property type="match status" value="3"/>
</dbReference>
<evidence type="ECO:0000256" key="1">
    <source>
        <dbReference type="ARBA" id="ARBA00022729"/>
    </source>
</evidence>
<keyword evidence="2" id="KW-1015">Disulfide bond</keyword>
<proteinExistence type="predicted"/>
<dbReference type="PANTHER" id="PTHR42535:SF2">
    <property type="entry name" value="CHROMOSOME UNDETERMINED SCAFFOLD_146, WHOLE GENOME SHOTGUN SEQUENCE"/>
    <property type="match status" value="1"/>
</dbReference>
<sequence length="729" mass="79216">MKIYLMLYSMKIENCLPAKALAQAGKLKISIIALVLVLTSIFFSDDAHATATISRPVNNLGLVGYWDFNQGRNTDIAWDLSGNSNNGKLTSMDPATDWVDSKSGLGTALDFDGTDYVDTTSATGVDTTTITISAWVYQTVLGTDRAVTIGSGATDHYSLGIVGGNRGVFNSEWTTGQKWETAAGTLTQDRWYHLAVTYDGSNVNNDAKWYIDGIFSPNVSDLGTGSGTRVTGSNAVRIGSRLGTSGEWDGKIDEVRIYNRILSADEIKRLYLATQPKIATVPLSRGLVGYWDFEFGKKGSLAFDMSGNGSHGRLTNAADPSLSWVDSKSGLGTALDFDGTDDYIILGNPSILSNLSKATWSMWVYFDSTPNVNDMFINNDVGLTGYQLGISGVTTDEIRVLIRQTTTKLDSETSNANLAVGQWYHLVFTYTDSGSNRLKIYKNGVAQALNVDDGSGTKANDSAETTYIGTGRSPNTTSTNGKIDELRIYNRVLSEDEIKRLYNMTKPKVATVQLDKGLVGYWDFNFGKGGSIAFDRTSNGNNGRLTNMDPPNDWVDSKNSKLGQALDFDGNNDYVTLPSSVNSLVSARTEITLAGWYKGTDAESFIRLQPDSTAYIVIAWSATPKSVISTDGGTVGLSYGSYNIQDGNWHHVAMTWKKNTTNGWVNYVDGSIANKKNSANVNLPTLIGASYLGTFDTASEFTTGKIDDVRIYNRALSADEIQRLYLLGK</sequence>
<evidence type="ECO:0000256" key="2">
    <source>
        <dbReference type="ARBA" id="ARBA00023157"/>
    </source>
</evidence>
<dbReference type="Gene3D" id="2.60.120.200">
    <property type="match status" value="3"/>
</dbReference>
<dbReference type="AlphaFoldDB" id="A0A0G1KFR3"/>
<dbReference type="Proteomes" id="UP000034032">
    <property type="component" value="Unassembled WGS sequence"/>
</dbReference>
<comment type="caution">
    <text evidence="4">The sequence shown here is derived from an EMBL/GenBank/DDBJ whole genome shotgun (WGS) entry which is preliminary data.</text>
</comment>
<dbReference type="InterPro" id="IPR006558">
    <property type="entry name" value="LamG-like"/>
</dbReference>
<feature type="domain" description="LamG-like jellyroll fold" evidence="3">
    <location>
        <begin position="359"/>
        <end position="496"/>
    </location>
</feature>
<evidence type="ECO:0000313" key="5">
    <source>
        <dbReference type="Proteomes" id="UP000034032"/>
    </source>
</evidence>
<gene>
    <name evidence="4" type="ORF">UW79_C0007G0015</name>
</gene>
<organism evidence="4 5">
    <name type="scientific">Candidatus Yanofskybacteria bacterium GW2011_GWA2_44_9</name>
    <dbReference type="NCBI Taxonomy" id="1619025"/>
    <lineage>
        <taxon>Bacteria</taxon>
        <taxon>Candidatus Yanofskyibacteriota</taxon>
    </lineage>
</organism>